<dbReference type="SMART" id="SM00385">
    <property type="entry name" value="CYCLIN"/>
    <property type="match status" value="2"/>
</dbReference>
<proteinExistence type="inferred from homology"/>
<feature type="compositionally biased region" description="Basic residues" evidence="12">
    <location>
        <begin position="107"/>
        <end position="118"/>
    </location>
</feature>
<evidence type="ECO:0000313" key="15">
    <source>
        <dbReference type="Proteomes" id="UP000070163"/>
    </source>
</evidence>
<feature type="compositionally biased region" description="Basic and acidic residues" evidence="12">
    <location>
        <begin position="11"/>
        <end position="20"/>
    </location>
</feature>
<evidence type="ECO:0000256" key="9">
    <source>
        <dbReference type="ARBA" id="ARBA00053882"/>
    </source>
</evidence>
<name>A0A133U9U9_9EURY</name>
<keyword evidence="14" id="KW-0648">Protein biosynthesis</keyword>
<feature type="binding site" evidence="10">
    <location>
        <position position="39"/>
    </location>
    <ligand>
        <name>Zn(2+)</name>
        <dbReference type="ChEBI" id="CHEBI:29105"/>
    </ligand>
</feature>
<evidence type="ECO:0000256" key="1">
    <source>
        <dbReference type="ARBA" id="ARBA00010857"/>
    </source>
</evidence>
<evidence type="ECO:0000256" key="4">
    <source>
        <dbReference type="ARBA" id="ARBA00022737"/>
    </source>
</evidence>
<comment type="similarity">
    <text evidence="1 10">Belongs to the TFIIB family.</text>
</comment>
<dbReference type="Proteomes" id="UP000070163">
    <property type="component" value="Unassembled WGS sequence"/>
</dbReference>
<reference evidence="14 15" key="1">
    <citation type="journal article" date="2016" name="Sci. Rep.">
        <title>Metabolic traits of an uncultured archaeal lineage -MSBL1- from brine pools of the Red Sea.</title>
        <authorList>
            <person name="Mwirichia R."/>
            <person name="Alam I."/>
            <person name="Rashid M."/>
            <person name="Vinu M."/>
            <person name="Ba-Alawi W."/>
            <person name="Anthony Kamau A."/>
            <person name="Kamanda Ngugi D."/>
            <person name="Goker M."/>
            <person name="Klenk H.P."/>
            <person name="Bajic V."/>
            <person name="Stingl U."/>
        </authorList>
    </citation>
    <scope>NUCLEOTIDE SEQUENCE [LARGE SCALE GENOMIC DNA]</scope>
    <source>
        <strain evidence="14">SCGC-AAA259A05</strain>
    </source>
</reference>
<gene>
    <name evidence="10 14" type="primary">tfb</name>
    <name evidence="14" type="ORF">AKJ57_03100</name>
</gene>
<dbReference type="Gene3D" id="1.10.472.170">
    <property type="match status" value="1"/>
</dbReference>
<evidence type="ECO:0000256" key="8">
    <source>
        <dbReference type="ARBA" id="ARBA00023163"/>
    </source>
</evidence>
<evidence type="ECO:0000256" key="5">
    <source>
        <dbReference type="ARBA" id="ARBA00022771"/>
    </source>
</evidence>
<dbReference type="Pfam" id="PF08271">
    <property type="entry name" value="Zn_Ribbon_TF"/>
    <property type="match status" value="1"/>
</dbReference>
<evidence type="ECO:0000259" key="13">
    <source>
        <dbReference type="PROSITE" id="PS51134"/>
    </source>
</evidence>
<feature type="binding site" evidence="10">
    <location>
        <position position="23"/>
    </location>
    <ligand>
        <name>Zn(2+)</name>
        <dbReference type="ChEBI" id="CHEBI:29105"/>
    </ligand>
</feature>
<evidence type="ECO:0000256" key="7">
    <source>
        <dbReference type="ARBA" id="ARBA00023015"/>
    </source>
</evidence>
<feature type="region of interest" description="Disordered" evidence="12">
    <location>
        <begin position="56"/>
        <end position="125"/>
    </location>
</feature>
<evidence type="ECO:0000256" key="12">
    <source>
        <dbReference type="SAM" id="MobiDB-lite"/>
    </source>
</evidence>
<dbReference type="AlphaFoldDB" id="A0A133U9U9"/>
<keyword evidence="4 10" id="KW-0677">Repeat</keyword>
<feature type="domain" description="TFIIB-type" evidence="13">
    <location>
        <begin position="15"/>
        <end position="47"/>
    </location>
</feature>
<feature type="binding site" evidence="10">
    <location>
        <position position="42"/>
    </location>
    <ligand>
        <name>Zn(2+)</name>
        <dbReference type="ChEBI" id="CHEBI:29105"/>
    </ligand>
</feature>
<dbReference type="PATRIC" id="fig|1698259.3.peg.772"/>
<keyword evidence="8 10" id="KW-0804">Transcription</keyword>
<dbReference type="FunFam" id="1.10.472.170:FF:000001">
    <property type="entry name" value="Transcription initiation factor IIB"/>
    <property type="match status" value="1"/>
</dbReference>
<keyword evidence="7 10" id="KW-0805">Transcription regulation</keyword>
<evidence type="ECO:0000256" key="3">
    <source>
        <dbReference type="ARBA" id="ARBA00022723"/>
    </source>
</evidence>
<dbReference type="GO" id="GO:0003743">
    <property type="term" value="F:translation initiation factor activity"/>
    <property type="evidence" value="ECO:0007669"/>
    <property type="project" value="UniProtKB-KW"/>
</dbReference>
<dbReference type="SUPFAM" id="SSF47954">
    <property type="entry name" value="Cyclin-like"/>
    <property type="match status" value="2"/>
</dbReference>
<keyword evidence="3 10" id="KW-0479">Metal-binding</keyword>
<feature type="region of interest" description="Disordered" evidence="12">
    <location>
        <begin position="1"/>
        <end position="20"/>
    </location>
</feature>
<keyword evidence="14" id="KW-0396">Initiation factor</keyword>
<keyword evidence="5 11" id="KW-0863">Zinc-finger</keyword>
<dbReference type="InterPro" id="IPR013763">
    <property type="entry name" value="Cyclin-like_dom"/>
</dbReference>
<evidence type="ECO:0000313" key="14">
    <source>
        <dbReference type="EMBL" id="KXA90938.1"/>
    </source>
</evidence>
<dbReference type="HAMAP" id="MF_00383">
    <property type="entry name" value="TF2B_arch"/>
    <property type="match status" value="1"/>
</dbReference>
<comment type="function">
    <text evidence="9 10">Stabilizes TBP binding to an archaeal box-A promoter. Also responsible for recruiting RNA polymerase II to the pre-initiation complex (DNA-TBP-TFIIB).</text>
</comment>
<dbReference type="InterPro" id="IPR036915">
    <property type="entry name" value="Cyclin-like_sf"/>
</dbReference>
<dbReference type="Pfam" id="PF00382">
    <property type="entry name" value="TFIIB"/>
    <property type="match status" value="2"/>
</dbReference>
<feature type="repeat" description="2" evidence="10">
    <location>
        <begin position="227"/>
        <end position="308"/>
    </location>
</feature>
<feature type="compositionally biased region" description="Basic and acidic residues" evidence="12">
    <location>
        <begin position="78"/>
        <end position="106"/>
    </location>
</feature>
<evidence type="ECO:0000256" key="11">
    <source>
        <dbReference type="PROSITE-ProRule" id="PRU00469"/>
    </source>
</evidence>
<dbReference type="EMBL" id="LHXJ01000030">
    <property type="protein sequence ID" value="KXA90938.1"/>
    <property type="molecule type" value="Genomic_DNA"/>
</dbReference>
<feature type="repeat" description="1" evidence="10">
    <location>
        <begin position="133"/>
        <end position="216"/>
    </location>
</feature>
<dbReference type="SUPFAM" id="SSF57783">
    <property type="entry name" value="Zinc beta-ribbon"/>
    <property type="match status" value="1"/>
</dbReference>
<dbReference type="GO" id="GO:0003700">
    <property type="term" value="F:DNA-binding transcription factor activity"/>
    <property type="evidence" value="ECO:0007669"/>
    <property type="project" value="UniProtKB-UniRule"/>
</dbReference>
<evidence type="ECO:0000256" key="6">
    <source>
        <dbReference type="ARBA" id="ARBA00022833"/>
    </source>
</evidence>
<keyword evidence="15" id="KW-1185">Reference proteome</keyword>
<dbReference type="InterPro" id="IPR023484">
    <property type="entry name" value="TFIIB_arc"/>
</dbReference>
<dbReference type="PROSITE" id="PS51134">
    <property type="entry name" value="ZF_TFIIB"/>
    <property type="match status" value="1"/>
</dbReference>
<evidence type="ECO:0000256" key="2">
    <source>
        <dbReference type="ARBA" id="ARBA00013932"/>
    </source>
</evidence>
<dbReference type="GO" id="GO:0097550">
    <property type="term" value="C:transcription preinitiation complex"/>
    <property type="evidence" value="ECO:0007669"/>
    <property type="project" value="TreeGrafter"/>
</dbReference>
<feature type="compositionally biased region" description="Basic residues" evidence="12">
    <location>
        <begin position="1"/>
        <end position="10"/>
    </location>
</feature>
<dbReference type="NCBIfam" id="NF001658">
    <property type="entry name" value="PRK00423.1"/>
    <property type="match status" value="1"/>
</dbReference>
<evidence type="ECO:0000256" key="10">
    <source>
        <dbReference type="HAMAP-Rule" id="MF_00383"/>
    </source>
</evidence>
<dbReference type="PRINTS" id="PR00685">
    <property type="entry name" value="TIFACTORIIB"/>
</dbReference>
<dbReference type="FunFam" id="1.10.472.10:FF:000023">
    <property type="entry name" value="Transcription initiation factor IIB"/>
    <property type="match status" value="1"/>
</dbReference>
<keyword evidence="6 10" id="KW-0862">Zinc</keyword>
<organism evidence="14 15">
    <name type="scientific">candidate division MSBL1 archaeon SCGC-AAA259A05</name>
    <dbReference type="NCBI Taxonomy" id="1698259"/>
    <lineage>
        <taxon>Archaea</taxon>
        <taxon>Methanobacteriati</taxon>
        <taxon>Methanobacteriota</taxon>
        <taxon>candidate division MSBL1</taxon>
    </lineage>
</organism>
<dbReference type="GO" id="GO:0008270">
    <property type="term" value="F:zinc ion binding"/>
    <property type="evidence" value="ECO:0007669"/>
    <property type="project" value="UniProtKB-UniRule"/>
</dbReference>
<dbReference type="CDD" id="cd20549">
    <property type="entry name" value="CYCLIN_TFIIB_archaea_like_rpt1"/>
    <property type="match status" value="1"/>
</dbReference>
<feature type="binding site" evidence="10">
    <location>
        <position position="20"/>
    </location>
    <ligand>
        <name>Zn(2+)</name>
        <dbReference type="ChEBI" id="CHEBI:29105"/>
    </ligand>
</feature>
<sequence>MNSFGTRKKPEKREELEKECPACGESTVVRDYQRGIEICENCGRIVKEEIKDRGPEWRAFNQEQREERSRGGPPSTETIHDKGLSTRIDYKDRDARGNELSPERRKQAYRLRKRNKRARTSDSKDRNLTYSLSEINRMSSRLGLSKSVREIASKIYREAVEEDLIRGRSMEGCASATLYAACREAQVPRTLEEVAEVSRVGEKEIGGTYRFIARELDIDLPPTDPARYVARFGSELGLSGESRAEAMEIIRRAQEEKLTSGKSPSGTAAAAIYIAILERGEWRTQRDVAEAAGVTEITIRNRCKEIAEELEEEIKV</sequence>
<dbReference type="PANTHER" id="PTHR11618:SF13">
    <property type="entry name" value="TRANSCRIPTION INITIATION FACTOR IIB"/>
    <property type="match status" value="1"/>
</dbReference>
<protein>
    <recommendedName>
        <fullName evidence="2 10">Transcription initiation factor IIB</fullName>
        <shortName evidence="10">TFIIB</shortName>
    </recommendedName>
</protein>
<dbReference type="GO" id="GO:0017025">
    <property type="term" value="F:TBP-class protein binding"/>
    <property type="evidence" value="ECO:0007669"/>
    <property type="project" value="InterPro"/>
</dbReference>
<dbReference type="InterPro" id="IPR013137">
    <property type="entry name" value="Znf_TFIIB"/>
</dbReference>
<dbReference type="Gene3D" id="1.10.472.10">
    <property type="entry name" value="Cyclin-like"/>
    <property type="match status" value="1"/>
</dbReference>
<dbReference type="InterPro" id="IPR013150">
    <property type="entry name" value="TFIIB_cyclin"/>
</dbReference>
<dbReference type="InterPro" id="IPR000812">
    <property type="entry name" value="TFIIB"/>
</dbReference>
<comment type="caution">
    <text evidence="14">The sequence shown here is derived from an EMBL/GenBank/DDBJ whole genome shotgun (WGS) entry which is preliminary data.</text>
</comment>
<dbReference type="PANTHER" id="PTHR11618">
    <property type="entry name" value="TRANSCRIPTION INITIATION FACTOR IIB-RELATED"/>
    <property type="match status" value="1"/>
</dbReference>
<accession>A0A133U9U9</accession>
<dbReference type="GO" id="GO:0070897">
    <property type="term" value="P:transcription preinitiation complex assembly"/>
    <property type="evidence" value="ECO:0007669"/>
    <property type="project" value="InterPro"/>
</dbReference>